<dbReference type="SUPFAM" id="SSF53448">
    <property type="entry name" value="Nucleotide-diphospho-sugar transferases"/>
    <property type="match status" value="1"/>
</dbReference>
<keyword evidence="6" id="KW-0735">Signal-anchor</keyword>
<protein>
    <recommendedName>
        <fullName evidence="11">UDP-D-xylose:beta-D-glucoside alpha-1,3-D-xylosyltransferase</fullName>
        <ecNumber evidence="11">2.4.2.42</ecNumber>
    </recommendedName>
</protein>
<evidence type="ECO:0000256" key="12">
    <source>
        <dbReference type="ARBA" id="ARBA00049181"/>
    </source>
</evidence>
<proteinExistence type="inferred from homology"/>
<comment type="function">
    <text evidence="10">Glycosyltransferase which elongates the O-linked glucose attached to EGF-like repeats in the extracellular domain of Notch proteins by catalyzing the addition of xylose.</text>
</comment>
<evidence type="ECO:0000313" key="15">
    <source>
        <dbReference type="Proteomes" id="UP001642540"/>
    </source>
</evidence>
<sequence length="375" mass="43299">MHRFLKILILITFLWAVTLPWTLNYLSTLSPINDTKKITLRKRDAYPTQHEEKVVIGVVACGKKPLEDSITLLKSAILSGIHHGLPALDAILFADDDNLHNLDLKVGELLASLKGIRFRYEIHPVIFPAKHHDEWRSLFKPCASQRLFLHAALPHINEILYLDVDTLVVGNLRKIWSEFGNMGTLQAVGIVPEHEVPSIGWYNRFAQHPFYPPLGLNTGVMLMNLTKLRGGFEWEEAILKSYKRFKDQIVYGDQDLLNIVFYHHPDAVYLLPCAYNYRPDHCLYGWNCKSAEIKNGEGIQVVHGNRDVFHNDKTCPTFRKLYKQFQKFDMSKQDYLKDLVMPYKNGVQKQDQHIYATVTQNCDTIENLFFKFVSS</sequence>
<dbReference type="Pfam" id="PF01501">
    <property type="entry name" value="Glyco_transf_8"/>
    <property type="match status" value="1"/>
</dbReference>
<comment type="similarity">
    <text evidence="2">Belongs to the glycosyltransferase 8 family.</text>
</comment>
<name>A0ABP1QDT8_9HEXA</name>
<evidence type="ECO:0000256" key="5">
    <source>
        <dbReference type="ARBA" id="ARBA00022692"/>
    </source>
</evidence>
<comment type="catalytic activity">
    <reaction evidence="12">
        <text>3-O-(beta-D-glucosyl)-L-seryl-[EGF-like domain protein] + UDP-alpha-D-xylose = 3-O-[alpha-D-xylosyl-(1-&gt;3)-beta-D-glucosyl]-L-seryl-[EGF-like domain protein] + UDP + H(+)</text>
        <dbReference type="Rhea" id="RHEA:56064"/>
        <dbReference type="Rhea" id="RHEA-COMP:14610"/>
        <dbReference type="Rhea" id="RHEA-COMP:14611"/>
        <dbReference type="ChEBI" id="CHEBI:15378"/>
        <dbReference type="ChEBI" id="CHEBI:57632"/>
        <dbReference type="ChEBI" id="CHEBI:58223"/>
        <dbReference type="ChEBI" id="CHEBI:140575"/>
        <dbReference type="ChEBI" id="CHEBI:140576"/>
        <dbReference type="EC" id="2.4.2.42"/>
    </reaction>
</comment>
<organism evidence="14 15">
    <name type="scientific">Orchesella dallaii</name>
    <dbReference type="NCBI Taxonomy" id="48710"/>
    <lineage>
        <taxon>Eukaryota</taxon>
        <taxon>Metazoa</taxon>
        <taxon>Ecdysozoa</taxon>
        <taxon>Arthropoda</taxon>
        <taxon>Hexapoda</taxon>
        <taxon>Collembola</taxon>
        <taxon>Entomobryomorpha</taxon>
        <taxon>Entomobryoidea</taxon>
        <taxon>Orchesellidae</taxon>
        <taxon>Orchesellinae</taxon>
        <taxon>Orchesella</taxon>
    </lineage>
</organism>
<evidence type="ECO:0000256" key="6">
    <source>
        <dbReference type="ARBA" id="ARBA00022968"/>
    </source>
</evidence>
<evidence type="ECO:0000313" key="14">
    <source>
        <dbReference type="EMBL" id="CAL8095502.1"/>
    </source>
</evidence>
<evidence type="ECO:0000256" key="11">
    <source>
        <dbReference type="ARBA" id="ARBA00038854"/>
    </source>
</evidence>
<comment type="caution">
    <text evidence="14">The sequence shown here is derived from an EMBL/GenBank/DDBJ whole genome shotgun (WGS) entry which is preliminary data.</text>
</comment>
<accession>A0ABP1QDT8</accession>
<evidence type="ECO:0000256" key="2">
    <source>
        <dbReference type="ARBA" id="ARBA00006351"/>
    </source>
</evidence>
<feature type="chain" id="PRO_5047239684" description="UDP-D-xylose:beta-D-glucoside alpha-1,3-D-xylosyltransferase" evidence="13">
    <location>
        <begin position="21"/>
        <end position="375"/>
    </location>
</feature>
<evidence type="ECO:0000256" key="9">
    <source>
        <dbReference type="ARBA" id="ARBA00023180"/>
    </source>
</evidence>
<dbReference type="Proteomes" id="UP001642540">
    <property type="component" value="Unassembled WGS sequence"/>
</dbReference>
<keyword evidence="3" id="KW-0328">Glycosyltransferase</keyword>
<dbReference type="InterPro" id="IPR051993">
    <property type="entry name" value="Glycosyltransferase_8"/>
</dbReference>
<dbReference type="EC" id="2.4.2.42" evidence="11"/>
<evidence type="ECO:0000256" key="8">
    <source>
        <dbReference type="ARBA" id="ARBA00023136"/>
    </source>
</evidence>
<evidence type="ECO:0000256" key="3">
    <source>
        <dbReference type="ARBA" id="ARBA00022676"/>
    </source>
</evidence>
<keyword evidence="8" id="KW-0472">Membrane</keyword>
<keyword evidence="13" id="KW-0732">Signal</keyword>
<reference evidence="14 15" key="1">
    <citation type="submission" date="2024-08" db="EMBL/GenBank/DDBJ databases">
        <authorList>
            <person name="Cucini C."/>
            <person name="Frati F."/>
        </authorList>
    </citation>
    <scope>NUCLEOTIDE SEQUENCE [LARGE SCALE GENOMIC DNA]</scope>
</reference>
<keyword evidence="9" id="KW-0325">Glycoprotein</keyword>
<dbReference type="EMBL" id="CAXLJM020000027">
    <property type="protein sequence ID" value="CAL8095502.1"/>
    <property type="molecule type" value="Genomic_DNA"/>
</dbReference>
<dbReference type="PANTHER" id="PTHR46012">
    <property type="entry name" value="IP22168P"/>
    <property type="match status" value="1"/>
</dbReference>
<dbReference type="PANTHER" id="PTHR46012:SF2">
    <property type="entry name" value="IP22168P"/>
    <property type="match status" value="1"/>
</dbReference>
<evidence type="ECO:0000256" key="1">
    <source>
        <dbReference type="ARBA" id="ARBA00004606"/>
    </source>
</evidence>
<comment type="subcellular location">
    <subcellularLocation>
        <location evidence="1">Membrane</location>
        <topology evidence="1">Single-pass type II membrane protein</topology>
    </subcellularLocation>
</comment>
<feature type="signal peptide" evidence="13">
    <location>
        <begin position="1"/>
        <end position="20"/>
    </location>
</feature>
<evidence type="ECO:0000256" key="7">
    <source>
        <dbReference type="ARBA" id="ARBA00022989"/>
    </source>
</evidence>
<gene>
    <name evidence="14" type="ORF">ODALV1_LOCUS9104</name>
</gene>
<evidence type="ECO:0000256" key="13">
    <source>
        <dbReference type="SAM" id="SignalP"/>
    </source>
</evidence>
<keyword evidence="4" id="KW-0808">Transferase</keyword>
<evidence type="ECO:0000256" key="10">
    <source>
        <dbReference type="ARBA" id="ARBA00037301"/>
    </source>
</evidence>
<keyword evidence="15" id="KW-1185">Reference proteome</keyword>
<dbReference type="Gene3D" id="3.90.550.10">
    <property type="entry name" value="Spore Coat Polysaccharide Biosynthesis Protein SpsA, Chain A"/>
    <property type="match status" value="1"/>
</dbReference>
<dbReference type="InterPro" id="IPR002495">
    <property type="entry name" value="Glyco_trans_8"/>
</dbReference>
<evidence type="ECO:0000256" key="4">
    <source>
        <dbReference type="ARBA" id="ARBA00022679"/>
    </source>
</evidence>
<keyword evidence="7" id="KW-1133">Transmembrane helix</keyword>
<dbReference type="InterPro" id="IPR029044">
    <property type="entry name" value="Nucleotide-diphossugar_trans"/>
</dbReference>
<keyword evidence="5" id="KW-0812">Transmembrane</keyword>